<organism evidence="1 2">
    <name type="scientific">Pseudooctadecabacter jejudonensis</name>
    <dbReference type="NCBI Taxonomy" id="1391910"/>
    <lineage>
        <taxon>Bacteria</taxon>
        <taxon>Pseudomonadati</taxon>
        <taxon>Pseudomonadota</taxon>
        <taxon>Alphaproteobacteria</taxon>
        <taxon>Rhodobacterales</taxon>
        <taxon>Paracoccaceae</taxon>
        <taxon>Pseudooctadecabacter</taxon>
    </lineage>
</organism>
<dbReference type="EMBL" id="FWFT01000003">
    <property type="protein sequence ID" value="SLN41720.1"/>
    <property type="molecule type" value="Genomic_DNA"/>
</dbReference>
<evidence type="ECO:0008006" key="3">
    <source>
        <dbReference type="Google" id="ProtNLM"/>
    </source>
</evidence>
<evidence type="ECO:0000313" key="1">
    <source>
        <dbReference type="EMBL" id="SLN41720.1"/>
    </source>
</evidence>
<gene>
    <name evidence="1" type="ORF">PSJ8397_02103</name>
</gene>
<sequence>MEQSKINRWVEVSFQRDLVHGDKNVEVPFGQRHRHRVTFSVRVNVHHADREIEYFALRKFCMQLWPGDTHQVGDASLETIAEDMLRKLVSEYPGRNWELRVLEDAENGAVIQYADSA</sequence>
<proteinExistence type="predicted"/>
<protein>
    <recommendedName>
        <fullName evidence="3">Queuosine biosynthesis protein QueD</fullName>
    </recommendedName>
</protein>
<name>A0A1Y5SJ91_9RHOB</name>
<keyword evidence="2" id="KW-1185">Reference proteome</keyword>
<reference evidence="1 2" key="1">
    <citation type="submission" date="2017-03" db="EMBL/GenBank/DDBJ databases">
        <authorList>
            <person name="Afonso C.L."/>
            <person name="Miller P.J."/>
            <person name="Scott M.A."/>
            <person name="Spackman E."/>
            <person name="Goraichik I."/>
            <person name="Dimitrov K.M."/>
            <person name="Suarez D.L."/>
            <person name="Swayne D.E."/>
        </authorList>
    </citation>
    <scope>NUCLEOTIDE SEQUENCE [LARGE SCALE GENOMIC DNA]</scope>
    <source>
        <strain evidence="1 2">CECT 8397</strain>
    </source>
</reference>
<dbReference type="OrthoDB" id="9839615at2"/>
<dbReference type="AlphaFoldDB" id="A0A1Y5SJ91"/>
<dbReference type="RefSeq" id="WP_085864524.1">
    <property type="nucleotide sequence ID" value="NZ_FWFT01000003.1"/>
</dbReference>
<accession>A0A1Y5SJ91</accession>
<evidence type="ECO:0000313" key="2">
    <source>
        <dbReference type="Proteomes" id="UP000193623"/>
    </source>
</evidence>
<dbReference type="Proteomes" id="UP000193623">
    <property type="component" value="Unassembled WGS sequence"/>
</dbReference>